<dbReference type="NCBIfam" id="TIGR00217">
    <property type="entry name" value="malQ"/>
    <property type="match status" value="1"/>
</dbReference>
<evidence type="ECO:0000256" key="3">
    <source>
        <dbReference type="ARBA" id="ARBA00012560"/>
    </source>
</evidence>
<comment type="similarity">
    <text evidence="2 10">Belongs to the disproportionating enzyme family.</text>
</comment>
<sequence>MKSRYSGVLLHIASLSGPYGCGTMGVEAVDFLKKLKKAGFSYWQVLPLTIVDEFHSPYKSLSAFAGNPALIDPRGLVSDGLLTAAEAEACIYPQTASNMNYETAMATADKFLNLAFSRVTAKLRQHISSFITKESAWLPDYACFITAKRTFNLLPWWEWPDKALAAHEPQAVADFMQKHQEEIDRCYFEQWVFNRQWSGLHKQARELGIGIIGDIPFYVDGDSADVWSHRELFAMESMKFTEVAGVPPDYFSPTGQLWGNPIYDWFAHQKENFAWWKLRMQHALEAFDKLRIDHFRALVTFWAIPYGSPDATSGEWRQAPYMEFYRQVFGNWPAERIFAEDLGDIDAKTREGIDAAGLANMKVLQFVFNIGGVKDDLPHNWEYPTVAYTGTHDNTTLIGWIWEMDDELRRYVLDYADFPADADWGKGGFNSPLVRRMLRVLWQSAAKLTVAQVQDLCGFGGDTRMNLPGRKENNWSYRLPFGTTEHIDWDYFAKLNKLYQRNTPADD</sequence>
<evidence type="ECO:0000256" key="8">
    <source>
        <dbReference type="ARBA" id="ARBA00031423"/>
    </source>
</evidence>
<dbReference type="AlphaFoldDB" id="A0A2J8B5F2"/>
<dbReference type="PANTHER" id="PTHR32438:SF5">
    <property type="entry name" value="4-ALPHA-GLUCANOTRANSFERASE DPE1, CHLOROPLASTIC_AMYLOPLASTIC"/>
    <property type="match status" value="1"/>
</dbReference>
<evidence type="ECO:0000256" key="10">
    <source>
        <dbReference type="RuleBase" id="RU361207"/>
    </source>
</evidence>
<proteinExistence type="inferred from homology"/>
<evidence type="ECO:0000256" key="5">
    <source>
        <dbReference type="ARBA" id="ARBA00022676"/>
    </source>
</evidence>
<comment type="catalytic activity">
    <reaction evidence="1 10">
        <text>Transfers a segment of a (1-&gt;4)-alpha-D-glucan to a new position in an acceptor, which may be glucose or a (1-&gt;4)-alpha-D-glucan.</text>
        <dbReference type="EC" id="2.4.1.25"/>
    </reaction>
</comment>
<evidence type="ECO:0000313" key="12">
    <source>
        <dbReference type="Proteomes" id="UP000236394"/>
    </source>
</evidence>
<dbReference type="Proteomes" id="UP000236394">
    <property type="component" value="Unassembled WGS sequence"/>
</dbReference>
<dbReference type="InterPro" id="IPR017853">
    <property type="entry name" value="GH"/>
</dbReference>
<gene>
    <name evidence="11" type="ORF">B7R76_03655</name>
</gene>
<evidence type="ECO:0000313" key="11">
    <source>
        <dbReference type="EMBL" id="PNH19974.1"/>
    </source>
</evidence>
<comment type="caution">
    <text evidence="11">The sequence shown here is derived from an EMBL/GenBank/DDBJ whole genome shotgun (WGS) entry which is preliminary data.</text>
</comment>
<name>A0A2J8B5F2_9FIRM</name>
<evidence type="ECO:0000256" key="4">
    <source>
        <dbReference type="ARBA" id="ARBA00020295"/>
    </source>
</evidence>
<dbReference type="NCBIfam" id="NF011080">
    <property type="entry name" value="PRK14508.1-3"/>
    <property type="match status" value="1"/>
</dbReference>
<dbReference type="SUPFAM" id="SSF51445">
    <property type="entry name" value="(Trans)glycosidases"/>
    <property type="match status" value="1"/>
</dbReference>
<dbReference type="RefSeq" id="WP_034574714.1">
    <property type="nucleotide sequence ID" value="NZ_NBZD01000001.1"/>
</dbReference>
<dbReference type="Pfam" id="PF02446">
    <property type="entry name" value="Glyco_hydro_77"/>
    <property type="match status" value="1"/>
</dbReference>
<dbReference type="EC" id="2.4.1.25" evidence="3 10"/>
<evidence type="ECO:0000256" key="7">
    <source>
        <dbReference type="ARBA" id="ARBA00023277"/>
    </source>
</evidence>
<dbReference type="EMBL" id="NBZD01000001">
    <property type="protein sequence ID" value="PNH19974.1"/>
    <property type="molecule type" value="Genomic_DNA"/>
</dbReference>
<keyword evidence="7 10" id="KW-0119">Carbohydrate metabolism</keyword>
<dbReference type="GO" id="GO:0005975">
    <property type="term" value="P:carbohydrate metabolic process"/>
    <property type="evidence" value="ECO:0007669"/>
    <property type="project" value="InterPro"/>
</dbReference>
<accession>A0A2J8B5F2</accession>
<evidence type="ECO:0000256" key="2">
    <source>
        <dbReference type="ARBA" id="ARBA00005684"/>
    </source>
</evidence>
<reference evidence="12" key="1">
    <citation type="submission" date="2017-04" db="EMBL/GenBank/DDBJ databases">
        <authorList>
            <person name="Bumgarner R.E."/>
            <person name="Fredricks D.N."/>
            <person name="Srinivasan S."/>
        </authorList>
    </citation>
    <scope>NUCLEOTIDE SEQUENCE [LARGE SCALE GENOMIC DNA]</scope>
    <source>
        <strain evidence="12">KA00405</strain>
    </source>
</reference>
<dbReference type="Gene3D" id="3.20.20.80">
    <property type="entry name" value="Glycosidases"/>
    <property type="match status" value="1"/>
</dbReference>
<keyword evidence="5 10" id="KW-0328">Glycosyltransferase</keyword>
<dbReference type="InterPro" id="IPR003385">
    <property type="entry name" value="Glyco_hydro_77"/>
</dbReference>
<organism evidence="11 12">
    <name type="scientific">Mageeibacillus indolicus</name>
    <dbReference type="NCBI Taxonomy" id="884684"/>
    <lineage>
        <taxon>Bacteria</taxon>
        <taxon>Bacillati</taxon>
        <taxon>Bacillota</taxon>
        <taxon>Clostridia</taxon>
        <taxon>Eubacteriales</taxon>
        <taxon>Oscillospiraceae</taxon>
        <taxon>Mageeibacillus</taxon>
    </lineage>
</organism>
<evidence type="ECO:0000256" key="9">
    <source>
        <dbReference type="ARBA" id="ARBA00031501"/>
    </source>
</evidence>
<dbReference type="PANTHER" id="PTHR32438">
    <property type="entry name" value="4-ALPHA-GLUCANOTRANSFERASE DPE1, CHLOROPLASTIC/AMYLOPLASTIC"/>
    <property type="match status" value="1"/>
</dbReference>
<dbReference type="GO" id="GO:0004134">
    <property type="term" value="F:4-alpha-glucanotransferase activity"/>
    <property type="evidence" value="ECO:0007669"/>
    <property type="project" value="UniProtKB-EC"/>
</dbReference>
<evidence type="ECO:0000256" key="1">
    <source>
        <dbReference type="ARBA" id="ARBA00000439"/>
    </source>
</evidence>
<keyword evidence="6 10" id="KW-0808">Transferase</keyword>
<evidence type="ECO:0000256" key="6">
    <source>
        <dbReference type="ARBA" id="ARBA00022679"/>
    </source>
</evidence>
<protein>
    <recommendedName>
        <fullName evidence="4 10">4-alpha-glucanotransferase</fullName>
        <ecNumber evidence="3 10">2.4.1.25</ecNumber>
    </recommendedName>
    <alternativeName>
        <fullName evidence="8 10">Amylomaltase</fullName>
    </alternativeName>
    <alternativeName>
        <fullName evidence="9 10">Disproportionating enzyme</fullName>
    </alternativeName>
</protein>